<comment type="caution">
    <text evidence="1">The sequence shown here is derived from an EMBL/GenBank/DDBJ whole genome shotgun (WGS) entry which is preliminary data.</text>
</comment>
<dbReference type="AlphaFoldDB" id="X1QY03"/>
<gene>
    <name evidence="1" type="ORF">S12H4_25241</name>
</gene>
<name>X1QY03_9ZZZZ</name>
<sequence>NNIDLTDSAKTREIYTEEEEKTVKKLCANWESFLEKDLIREKEKGVFARELDPNLKVYTVATLRRVAFIAFIAGVVSEENERLRIELRRLC</sequence>
<feature type="non-terminal residue" evidence="1">
    <location>
        <position position="1"/>
    </location>
</feature>
<evidence type="ECO:0000313" key="1">
    <source>
        <dbReference type="EMBL" id="GAI73158.1"/>
    </source>
</evidence>
<reference evidence="1" key="1">
    <citation type="journal article" date="2014" name="Front. Microbiol.">
        <title>High frequency of phylogenetically diverse reductive dehalogenase-homologous genes in deep subseafloor sedimentary metagenomes.</title>
        <authorList>
            <person name="Kawai M."/>
            <person name="Futagami T."/>
            <person name="Toyoda A."/>
            <person name="Takaki Y."/>
            <person name="Nishi S."/>
            <person name="Hori S."/>
            <person name="Arai W."/>
            <person name="Tsubouchi T."/>
            <person name="Morono Y."/>
            <person name="Uchiyama I."/>
            <person name="Ito T."/>
            <person name="Fujiyama A."/>
            <person name="Inagaki F."/>
            <person name="Takami H."/>
        </authorList>
    </citation>
    <scope>NUCLEOTIDE SEQUENCE</scope>
    <source>
        <strain evidence="1">Expedition CK06-06</strain>
    </source>
</reference>
<dbReference type="EMBL" id="BARW01014053">
    <property type="protein sequence ID" value="GAI73158.1"/>
    <property type="molecule type" value="Genomic_DNA"/>
</dbReference>
<organism evidence="1">
    <name type="scientific">marine sediment metagenome</name>
    <dbReference type="NCBI Taxonomy" id="412755"/>
    <lineage>
        <taxon>unclassified sequences</taxon>
        <taxon>metagenomes</taxon>
        <taxon>ecological metagenomes</taxon>
    </lineage>
</organism>
<proteinExistence type="predicted"/>
<protein>
    <submittedName>
        <fullName evidence="1">Uncharacterized protein</fullName>
    </submittedName>
</protein>
<feature type="non-terminal residue" evidence="1">
    <location>
        <position position="91"/>
    </location>
</feature>
<accession>X1QY03</accession>